<evidence type="ECO:0000313" key="1">
    <source>
        <dbReference type="EMBL" id="KAF9475585.1"/>
    </source>
</evidence>
<dbReference type="Proteomes" id="UP000807469">
    <property type="component" value="Unassembled WGS sequence"/>
</dbReference>
<name>A0A9P6CWE8_9AGAR</name>
<keyword evidence="2" id="KW-1185">Reference proteome</keyword>
<accession>A0A9P6CWE8</accession>
<organism evidence="1 2">
    <name type="scientific">Pholiota conissans</name>
    <dbReference type="NCBI Taxonomy" id="109636"/>
    <lineage>
        <taxon>Eukaryota</taxon>
        <taxon>Fungi</taxon>
        <taxon>Dikarya</taxon>
        <taxon>Basidiomycota</taxon>
        <taxon>Agaricomycotina</taxon>
        <taxon>Agaricomycetes</taxon>
        <taxon>Agaricomycetidae</taxon>
        <taxon>Agaricales</taxon>
        <taxon>Agaricineae</taxon>
        <taxon>Strophariaceae</taxon>
        <taxon>Pholiota</taxon>
    </lineage>
</organism>
<dbReference type="AlphaFoldDB" id="A0A9P6CWE8"/>
<gene>
    <name evidence="1" type="ORF">BDN70DRAFT_935744</name>
</gene>
<sequence length="272" mass="29868">MHSYISIDVHCPGLDCKTLKTSHGGKTKTTTYLHKAQAYTPYTKKRVSKKSATVPDELLRSVSDIVEALSDVQQKLRVFSLSDAEDVSESDMDSESDNESTSGYISDASSMESCSLPSTPIPLNDNIFIYSADAEASNYDEFDARFISLLSSDGAIACSDATPIGSYQGPKDLAKNWINAQATLPSTVVPMYSLNNPVNYGIFTQFKYLEPDMGCDAEVLVNVGEGLQVEEDVYDESDIFSYLPPMPSVYPSFDAYFKDVDYSTYVSGFFGN</sequence>
<proteinExistence type="predicted"/>
<comment type="caution">
    <text evidence="1">The sequence shown here is derived from an EMBL/GenBank/DDBJ whole genome shotgun (WGS) entry which is preliminary data.</text>
</comment>
<evidence type="ECO:0000313" key="2">
    <source>
        <dbReference type="Proteomes" id="UP000807469"/>
    </source>
</evidence>
<reference evidence="1" key="1">
    <citation type="submission" date="2020-11" db="EMBL/GenBank/DDBJ databases">
        <authorList>
            <consortium name="DOE Joint Genome Institute"/>
            <person name="Ahrendt S."/>
            <person name="Riley R."/>
            <person name="Andreopoulos W."/>
            <person name="Labutti K."/>
            <person name="Pangilinan J."/>
            <person name="Ruiz-Duenas F.J."/>
            <person name="Barrasa J.M."/>
            <person name="Sanchez-Garcia M."/>
            <person name="Camarero S."/>
            <person name="Miyauchi S."/>
            <person name="Serrano A."/>
            <person name="Linde D."/>
            <person name="Babiker R."/>
            <person name="Drula E."/>
            <person name="Ayuso-Fernandez I."/>
            <person name="Pacheco R."/>
            <person name="Padilla G."/>
            <person name="Ferreira P."/>
            <person name="Barriuso J."/>
            <person name="Kellner H."/>
            <person name="Castanera R."/>
            <person name="Alfaro M."/>
            <person name="Ramirez L."/>
            <person name="Pisabarro A.G."/>
            <person name="Kuo A."/>
            <person name="Tritt A."/>
            <person name="Lipzen A."/>
            <person name="He G."/>
            <person name="Yan M."/>
            <person name="Ng V."/>
            <person name="Cullen D."/>
            <person name="Martin F."/>
            <person name="Rosso M.-N."/>
            <person name="Henrissat B."/>
            <person name="Hibbett D."/>
            <person name="Martinez A.T."/>
            <person name="Grigoriev I.V."/>
        </authorList>
    </citation>
    <scope>NUCLEOTIDE SEQUENCE</scope>
    <source>
        <strain evidence="1">CIRM-BRFM 674</strain>
    </source>
</reference>
<protein>
    <submittedName>
        <fullName evidence="1">Uncharacterized protein</fullName>
    </submittedName>
</protein>
<dbReference type="EMBL" id="MU155326">
    <property type="protein sequence ID" value="KAF9475585.1"/>
    <property type="molecule type" value="Genomic_DNA"/>
</dbReference>